<accession>A0A2N9LK12</accession>
<organism evidence="1 2">
    <name type="scientific">Candidatus Sulfuritelmatomonas gaucii</name>
    <dbReference type="NCBI Taxonomy" id="2043161"/>
    <lineage>
        <taxon>Bacteria</taxon>
        <taxon>Pseudomonadati</taxon>
        <taxon>Acidobacteriota</taxon>
        <taxon>Terriglobia</taxon>
        <taxon>Terriglobales</taxon>
        <taxon>Acidobacteriaceae</taxon>
        <taxon>Candidatus Sulfuritelmatomonas</taxon>
    </lineage>
</organism>
<dbReference type="AlphaFoldDB" id="A0A2N9LK12"/>
<dbReference type="Gene3D" id="2.120.10.30">
    <property type="entry name" value="TolB, C-terminal domain"/>
    <property type="match status" value="2"/>
</dbReference>
<dbReference type="GO" id="GO:0008270">
    <property type="term" value="F:zinc ion binding"/>
    <property type="evidence" value="ECO:0007669"/>
    <property type="project" value="UniProtKB-KW"/>
</dbReference>
<proteinExistence type="predicted"/>
<dbReference type="Proteomes" id="UP000239735">
    <property type="component" value="Unassembled WGS sequence"/>
</dbReference>
<dbReference type="InterPro" id="IPR050952">
    <property type="entry name" value="TRIM-NHL_E3_ligases"/>
</dbReference>
<evidence type="ECO:0000313" key="1">
    <source>
        <dbReference type="EMBL" id="SPE23607.1"/>
    </source>
</evidence>
<reference evidence="2" key="1">
    <citation type="submission" date="2018-02" db="EMBL/GenBank/DDBJ databases">
        <authorList>
            <person name="Hausmann B."/>
        </authorList>
    </citation>
    <scope>NUCLEOTIDE SEQUENCE [LARGE SCALE GENOMIC DNA]</scope>
    <source>
        <strain evidence="2">Peat soil MAG SbA5</strain>
    </source>
</reference>
<gene>
    <name evidence="1" type="ORF">SBA5_400018</name>
</gene>
<dbReference type="PANTHER" id="PTHR24104">
    <property type="entry name" value="E3 UBIQUITIN-PROTEIN LIGASE NHLRC1-RELATED"/>
    <property type="match status" value="1"/>
</dbReference>
<dbReference type="PANTHER" id="PTHR24104:SF25">
    <property type="entry name" value="PROTEIN LIN-41"/>
    <property type="match status" value="1"/>
</dbReference>
<dbReference type="InterPro" id="IPR011042">
    <property type="entry name" value="6-blade_b-propeller_TolB-like"/>
</dbReference>
<name>A0A2N9LK12_9BACT</name>
<dbReference type="SUPFAM" id="SSF63829">
    <property type="entry name" value="Calcium-dependent phosphotriesterase"/>
    <property type="match status" value="1"/>
</dbReference>
<evidence type="ECO:0000313" key="2">
    <source>
        <dbReference type="Proteomes" id="UP000239735"/>
    </source>
</evidence>
<dbReference type="EMBL" id="OKRB01000098">
    <property type="protein sequence ID" value="SPE23607.1"/>
    <property type="molecule type" value="Genomic_DNA"/>
</dbReference>
<protein>
    <submittedName>
        <fullName evidence="1">NHL repeat containing protein</fullName>
    </submittedName>
</protein>
<dbReference type="CDD" id="cd05819">
    <property type="entry name" value="NHL"/>
    <property type="match status" value="1"/>
</dbReference>
<sequence>MQGIANAFLAIPNLESLNSGVALATTPSGIGTSPQKTLNTLANVLAACVNSTGPSSSPCTTLFDNEASDGLPTETATAAIALAQNPGKAISTIYGLQVAGAPFQPSLTALPNDLTLSISYATSSLFRPNWVAVDKSGNVWISNGATSSALNNGSVMEMSPSGQLLSGSNGYNTGLNDPYRVAIDKSGNVWVLNDNSGSFNLVEFSSAGASLNNFSSGLSNQPEDFAFDASGNIWVPNFTGGTGPTQGSVMELNSSNGSAILSGITGGGIDGPIGLSIDIAGHVWVGNFYDGITEMTTSGSVVSGTNGIEGAGGGDEDEFTAIGLSGDVWAVGYEDGSVTELTSSGSIVGSGDNGGSNFYPNDVATDGAGNVWVTNSGQNSVPEWSPSGFPIGNTGGANGYTGPYMDDPNGLAIDGSGNVWVANLGATGTAGTVTEFIGAAVPIATPVVANLLSPYGTADVNRP</sequence>